<evidence type="ECO:0000256" key="6">
    <source>
        <dbReference type="SAM" id="Phobius"/>
    </source>
</evidence>
<feature type="region of interest" description="Disordered" evidence="5">
    <location>
        <begin position="1"/>
        <end position="30"/>
    </location>
</feature>
<evidence type="ECO:0000256" key="3">
    <source>
        <dbReference type="ARBA" id="ARBA00022989"/>
    </source>
</evidence>
<organism evidence="8 9">
    <name type="scientific">Streptomyces malaysiensis</name>
    <dbReference type="NCBI Taxonomy" id="92644"/>
    <lineage>
        <taxon>Bacteria</taxon>
        <taxon>Bacillati</taxon>
        <taxon>Actinomycetota</taxon>
        <taxon>Actinomycetes</taxon>
        <taxon>Kitasatosporales</taxon>
        <taxon>Streptomycetaceae</taxon>
        <taxon>Streptomyces</taxon>
        <taxon>Streptomyces violaceusniger group</taxon>
    </lineage>
</organism>
<reference evidence="8 9" key="1">
    <citation type="submission" date="2015-09" db="EMBL/GenBank/DDBJ databases">
        <title>Genome sequence, genome mining and natural product profiling of a biocontrol bacterium Streptomyces malaysiensis F913.</title>
        <authorList>
            <person name="Xu Y."/>
            <person name="Wei J."/>
            <person name="Xie J."/>
            <person name="Li T."/>
            <person name="Zhou Z."/>
        </authorList>
    </citation>
    <scope>NUCLEOTIDE SEQUENCE [LARGE SCALE GENOMIC DNA]</scope>
    <source>
        <strain evidence="8 9">F913</strain>
    </source>
</reference>
<evidence type="ECO:0000259" key="7">
    <source>
        <dbReference type="PROSITE" id="PS50850"/>
    </source>
</evidence>
<name>A0A2J7YYM5_STRMQ</name>
<evidence type="ECO:0000313" key="9">
    <source>
        <dbReference type="Proteomes" id="UP000236520"/>
    </source>
</evidence>
<evidence type="ECO:0000256" key="4">
    <source>
        <dbReference type="ARBA" id="ARBA00023136"/>
    </source>
</evidence>
<evidence type="ECO:0000256" key="2">
    <source>
        <dbReference type="ARBA" id="ARBA00022692"/>
    </source>
</evidence>
<evidence type="ECO:0000256" key="1">
    <source>
        <dbReference type="ARBA" id="ARBA00004651"/>
    </source>
</evidence>
<feature type="region of interest" description="Disordered" evidence="5">
    <location>
        <begin position="218"/>
        <end position="240"/>
    </location>
</feature>
<feature type="transmembrane region" description="Helical" evidence="6">
    <location>
        <begin position="380"/>
        <end position="401"/>
    </location>
</feature>
<sequence length="440" mass="44924">MTESAPPAHSPAPDGRPDTSRPREGGPPPPSALLRRARAAVFLLFFINAIAYANIVPRLPEIRDSIGLSNTALGTAIAAMPVGALVAGLFAGAMGARIGSGRLAALCAFGFAAAVPLVSFASVWAMLACCLFLLGVLDAIMDAAMNTHGLRVQRGYGRSILSSFHGLWSVGAVVGGLLSTTLAGADVPLRWHLLGIGALLAVLGVAVWPLLLPGRDEDEAPTSADARQTETAPATPESSPAATAARAGLKAALLPLLLLGLLLAMSSVVEDTPASWGSALLQDDYGASAWLAGFAYVAFQTAMTIARFTGDRVVDRYGRVPVARVGGLLIAVPLSLALLTHSTPAVIAAFACAGLGAATLFPSAMHAAATIPGIRSSDGVAVVSWLARVGFLAAPPLVGLIGDRISLRVGVAMIVVAGLLILALAKVFAPADRSMSEESR</sequence>
<feature type="transmembrane region" description="Helical" evidence="6">
    <location>
        <begin position="251"/>
        <end position="269"/>
    </location>
</feature>
<feature type="transmembrane region" description="Helical" evidence="6">
    <location>
        <begin position="103"/>
        <end position="119"/>
    </location>
</feature>
<feature type="transmembrane region" description="Helical" evidence="6">
    <location>
        <begin position="345"/>
        <end position="368"/>
    </location>
</feature>
<feature type="compositionally biased region" description="Basic and acidic residues" evidence="5">
    <location>
        <begin position="15"/>
        <end position="24"/>
    </location>
</feature>
<feature type="transmembrane region" description="Helical" evidence="6">
    <location>
        <begin position="289"/>
        <end position="310"/>
    </location>
</feature>
<feature type="transmembrane region" description="Helical" evidence="6">
    <location>
        <begin position="125"/>
        <end position="145"/>
    </location>
</feature>
<evidence type="ECO:0000313" key="8">
    <source>
        <dbReference type="EMBL" id="PNG93134.1"/>
    </source>
</evidence>
<feature type="compositionally biased region" description="Low complexity" evidence="5">
    <location>
        <begin position="229"/>
        <end position="240"/>
    </location>
</feature>
<dbReference type="PANTHER" id="PTHR23514:SF13">
    <property type="entry name" value="INNER MEMBRANE PROTEIN YBJJ"/>
    <property type="match status" value="1"/>
</dbReference>
<keyword evidence="4 6" id="KW-0472">Membrane</keyword>
<dbReference type="RefSeq" id="WP_214609371.1">
    <property type="nucleotide sequence ID" value="NZ_LJIW01000002.1"/>
</dbReference>
<keyword evidence="9" id="KW-1185">Reference proteome</keyword>
<feature type="domain" description="Major facilitator superfamily (MFS) profile" evidence="7">
    <location>
        <begin position="37"/>
        <end position="435"/>
    </location>
</feature>
<feature type="transmembrane region" description="Helical" evidence="6">
    <location>
        <begin position="71"/>
        <end position="91"/>
    </location>
</feature>
<dbReference type="Proteomes" id="UP000236520">
    <property type="component" value="Unassembled WGS sequence"/>
</dbReference>
<comment type="subcellular location">
    <subcellularLocation>
        <location evidence="1">Cell membrane</location>
        <topology evidence="1">Multi-pass membrane protein</topology>
    </subcellularLocation>
</comment>
<feature type="transmembrane region" description="Helical" evidence="6">
    <location>
        <begin position="39"/>
        <end position="59"/>
    </location>
</feature>
<dbReference type="GO" id="GO:0022857">
    <property type="term" value="F:transmembrane transporter activity"/>
    <property type="evidence" value="ECO:0007669"/>
    <property type="project" value="InterPro"/>
</dbReference>
<accession>A0A2J7YYM5</accession>
<dbReference type="InterPro" id="IPR036259">
    <property type="entry name" value="MFS_trans_sf"/>
</dbReference>
<dbReference type="AlphaFoldDB" id="A0A2J7YYM5"/>
<dbReference type="PANTHER" id="PTHR23514">
    <property type="entry name" value="BYPASS OF STOP CODON PROTEIN 6"/>
    <property type="match status" value="1"/>
</dbReference>
<dbReference type="SUPFAM" id="SSF103473">
    <property type="entry name" value="MFS general substrate transporter"/>
    <property type="match status" value="1"/>
</dbReference>
<evidence type="ECO:0000256" key="5">
    <source>
        <dbReference type="SAM" id="MobiDB-lite"/>
    </source>
</evidence>
<dbReference type="EMBL" id="LJIW01000002">
    <property type="protein sequence ID" value="PNG93134.1"/>
    <property type="molecule type" value="Genomic_DNA"/>
</dbReference>
<comment type="caution">
    <text evidence="8">The sequence shown here is derived from an EMBL/GenBank/DDBJ whole genome shotgun (WGS) entry which is preliminary data.</text>
</comment>
<keyword evidence="3 6" id="KW-1133">Transmembrane helix</keyword>
<dbReference type="PROSITE" id="PS50850">
    <property type="entry name" value="MFS"/>
    <property type="match status" value="1"/>
</dbReference>
<feature type="transmembrane region" description="Helical" evidence="6">
    <location>
        <begin position="166"/>
        <end position="185"/>
    </location>
</feature>
<dbReference type="InterPro" id="IPR011701">
    <property type="entry name" value="MFS"/>
</dbReference>
<gene>
    <name evidence="8" type="ORF">SMF913_28599</name>
</gene>
<feature type="transmembrane region" description="Helical" evidence="6">
    <location>
        <begin position="322"/>
        <end position="339"/>
    </location>
</feature>
<dbReference type="CDD" id="cd17393">
    <property type="entry name" value="MFS_MosC_like"/>
    <property type="match status" value="1"/>
</dbReference>
<dbReference type="GO" id="GO:0005886">
    <property type="term" value="C:plasma membrane"/>
    <property type="evidence" value="ECO:0007669"/>
    <property type="project" value="UniProtKB-SubCell"/>
</dbReference>
<dbReference type="InterPro" id="IPR051788">
    <property type="entry name" value="MFS_Transporter"/>
</dbReference>
<protein>
    <recommendedName>
        <fullName evidence="7">Major facilitator superfamily (MFS) profile domain-containing protein</fullName>
    </recommendedName>
</protein>
<feature type="transmembrane region" description="Helical" evidence="6">
    <location>
        <begin position="407"/>
        <end position="429"/>
    </location>
</feature>
<dbReference type="Pfam" id="PF07690">
    <property type="entry name" value="MFS_1"/>
    <property type="match status" value="2"/>
</dbReference>
<dbReference type="Gene3D" id="1.20.1250.20">
    <property type="entry name" value="MFS general substrate transporter like domains"/>
    <property type="match status" value="2"/>
</dbReference>
<proteinExistence type="predicted"/>
<dbReference type="InterPro" id="IPR020846">
    <property type="entry name" value="MFS_dom"/>
</dbReference>
<feature type="transmembrane region" description="Helical" evidence="6">
    <location>
        <begin position="191"/>
        <end position="212"/>
    </location>
</feature>
<keyword evidence="2 6" id="KW-0812">Transmembrane</keyword>